<reference evidence="2" key="1">
    <citation type="journal article" date="2019" name="Int. J. Syst. Evol. Microbiol.">
        <title>The Global Catalogue of Microorganisms (GCM) 10K type strain sequencing project: providing services to taxonomists for standard genome sequencing and annotation.</title>
        <authorList>
            <consortium name="The Broad Institute Genomics Platform"/>
            <consortium name="The Broad Institute Genome Sequencing Center for Infectious Disease"/>
            <person name="Wu L."/>
            <person name="Ma J."/>
        </authorList>
    </citation>
    <scope>NUCLEOTIDE SEQUENCE [LARGE SCALE GENOMIC DNA]</scope>
    <source>
        <strain evidence="2">CGMCC 1.15959</strain>
    </source>
</reference>
<accession>A0ABQ1RWW1</accession>
<comment type="caution">
    <text evidence="1">The sequence shown here is derived from an EMBL/GenBank/DDBJ whole genome shotgun (WGS) entry which is preliminary data.</text>
</comment>
<evidence type="ECO:0000313" key="2">
    <source>
        <dbReference type="Proteomes" id="UP000619041"/>
    </source>
</evidence>
<dbReference type="EMBL" id="BMKL01000001">
    <property type="protein sequence ID" value="GGD85674.1"/>
    <property type="molecule type" value="Genomic_DNA"/>
</dbReference>
<evidence type="ECO:0000313" key="1">
    <source>
        <dbReference type="EMBL" id="GGD85674.1"/>
    </source>
</evidence>
<name>A0ABQ1RWW1_9SPHN</name>
<gene>
    <name evidence="1" type="ORF">GCM10011515_01640</name>
</gene>
<organism evidence="1 2">
    <name type="scientific">Tsuneonella deserti</name>
    <dbReference type="NCBI Taxonomy" id="2035528"/>
    <lineage>
        <taxon>Bacteria</taxon>
        <taxon>Pseudomonadati</taxon>
        <taxon>Pseudomonadota</taxon>
        <taxon>Alphaproteobacteria</taxon>
        <taxon>Sphingomonadales</taxon>
        <taxon>Erythrobacteraceae</taxon>
        <taxon>Tsuneonella</taxon>
    </lineage>
</organism>
<sequence>MMPIIDKALFAYRQSIILKIDKALEAGEIAAARLPPEDAGGCERFDLRVASPYMAVRPFASSTVRFMRGNRAQDGSGVSIIATHLQLPPGSVCLKLRVFRVPISRPRGI</sequence>
<protein>
    <submittedName>
        <fullName evidence="1">Uncharacterized protein</fullName>
    </submittedName>
</protein>
<dbReference type="Proteomes" id="UP000619041">
    <property type="component" value="Unassembled WGS sequence"/>
</dbReference>
<proteinExistence type="predicted"/>
<keyword evidence="2" id="KW-1185">Reference proteome</keyword>